<gene>
    <name evidence="4" type="ORF">H7313_03575</name>
</gene>
<dbReference type="SUPFAM" id="SSF47413">
    <property type="entry name" value="lambda repressor-like DNA-binding domains"/>
    <property type="match status" value="1"/>
</dbReference>
<dbReference type="Gene3D" id="1.10.260.40">
    <property type="entry name" value="lambda repressor-like DNA-binding domains"/>
    <property type="match status" value="1"/>
</dbReference>
<dbReference type="EMBL" id="JACMSE010000002">
    <property type="protein sequence ID" value="MBC2888430.1"/>
    <property type="molecule type" value="Genomic_DNA"/>
</dbReference>
<comment type="caution">
    <text evidence="4">The sequence shown here is derived from an EMBL/GenBank/DDBJ whole genome shotgun (WGS) entry which is preliminary data.</text>
</comment>
<dbReference type="Pfam" id="PF01381">
    <property type="entry name" value="HTH_3"/>
    <property type="match status" value="1"/>
</dbReference>
<dbReference type="PANTHER" id="PTHR46558">
    <property type="entry name" value="TRACRIPTIONAL REGULATORY PROTEIN-RELATED-RELATED"/>
    <property type="match status" value="1"/>
</dbReference>
<evidence type="ECO:0000259" key="3">
    <source>
        <dbReference type="PROSITE" id="PS50943"/>
    </source>
</evidence>
<name>A0A842JH88_9ACTN</name>
<feature type="transmembrane region" description="Helical" evidence="2">
    <location>
        <begin position="166"/>
        <end position="189"/>
    </location>
</feature>
<evidence type="ECO:0000313" key="4">
    <source>
        <dbReference type="EMBL" id="MBC2888430.1"/>
    </source>
</evidence>
<reference evidence="4 5" key="1">
    <citation type="submission" date="2020-08" db="EMBL/GenBank/DDBJ databases">
        <authorList>
            <person name="Liu C."/>
            <person name="Sun Q."/>
        </authorList>
    </citation>
    <scope>NUCLEOTIDE SEQUENCE [LARGE SCALE GENOMIC DNA]</scope>
    <source>
        <strain evidence="4 5">N22</strain>
    </source>
</reference>
<evidence type="ECO:0000256" key="2">
    <source>
        <dbReference type="SAM" id="Phobius"/>
    </source>
</evidence>
<evidence type="ECO:0000313" key="5">
    <source>
        <dbReference type="Proteomes" id="UP000587396"/>
    </source>
</evidence>
<dbReference type="InterPro" id="IPR001387">
    <property type="entry name" value="Cro/C1-type_HTH"/>
</dbReference>
<feature type="transmembrane region" description="Helical" evidence="2">
    <location>
        <begin position="104"/>
        <end position="126"/>
    </location>
</feature>
<dbReference type="Proteomes" id="UP000587396">
    <property type="component" value="Unassembled WGS sequence"/>
</dbReference>
<dbReference type="GO" id="GO:0003677">
    <property type="term" value="F:DNA binding"/>
    <property type="evidence" value="ECO:0007669"/>
    <property type="project" value="UniProtKB-KW"/>
</dbReference>
<keyword evidence="1" id="KW-0238">DNA-binding</keyword>
<keyword evidence="2" id="KW-0812">Transmembrane</keyword>
<dbReference type="PANTHER" id="PTHR46558:SF15">
    <property type="entry name" value="HELIX-TURN-HELIX DOMAIN PROTEIN"/>
    <property type="match status" value="1"/>
</dbReference>
<evidence type="ECO:0000256" key="1">
    <source>
        <dbReference type="ARBA" id="ARBA00023125"/>
    </source>
</evidence>
<proteinExistence type="predicted"/>
<accession>A0A842JH88</accession>
<organism evidence="4 5">
    <name type="scientific">Gordonibacter massiliensis</name>
    <name type="common">ex Traore et al. 2017</name>
    <dbReference type="NCBI Taxonomy" id="1841863"/>
    <lineage>
        <taxon>Bacteria</taxon>
        <taxon>Bacillati</taxon>
        <taxon>Actinomycetota</taxon>
        <taxon>Coriobacteriia</taxon>
        <taxon>Eggerthellales</taxon>
        <taxon>Eggerthellaceae</taxon>
        <taxon>Gordonibacter</taxon>
    </lineage>
</organism>
<dbReference type="InterPro" id="IPR010982">
    <property type="entry name" value="Lambda_DNA-bd_dom_sf"/>
</dbReference>
<dbReference type="RefSeq" id="WP_185904419.1">
    <property type="nucleotide sequence ID" value="NZ_JACMSE010000002.1"/>
</dbReference>
<keyword evidence="5" id="KW-1185">Reference proteome</keyword>
<feature type="transmembrane region" description="Helical" evidence="2">
    <location>
        <begin position="80"/>
        <end position="98"/>
    </location>
</feature>
<dbReference type="AlphaFoldDB" id="A0A842JH88"/>
<dbReference type="SMART" id="SM00530">
    <property type="entry name" value="HTH_XRE"/>
    <property type="match status" value="1"/>
</dbReference>
<protein>
    <submittedName>
        <fullName evidence="4">Helix-turn-helix transcriptional regulator</fullName>
    </submittedName>
</protein>
<keyword evidence="2" id="KW-1133">Transmembrane helix</keyword>
<dbReference type="CDD" id="cd00093">
    <property type="entry name" value="HTH_XRE"/>
    <property type="match status" value="1"/>
</dbReference>
<keyword evidence="2" id="KW-0472">Membrane</keyword>
<sequence>MELGVRIKQHRTARGLSQEDLAGKIYVSRQTVSNWETDKTYPDVESLLLLSSLFDVSVDDLVRGDVEMLQENARANAKKLNFWGGLSLASAALALLVLTGGPFLFGIPGTFFVTLVPIFVCAVAAYRASRIMKSIDVATTAEMVAFLEGRPVNRDEAKRKQYRKCVAIITIIVTVVSGCIGAFIGLMAYKAGF</sequence>
<feature type="domain" description="HTH cro/C1-type" evidence="3">
    <location>
        <begin position="7"/>
        <end position="61"/>
    </location>
</feature>
<dbReference type="PROSITE" id="PS50943">
    <property type="entry name" value="HTH_CROC1"/>
    <property type="match status" value="1"/>
</dbReference>